<evidence type="ECO:0000256" key="2">
    <source>
        <dbReference type="ARBA" id="ARBA00022475"/>
    </source>
</evidence>
<keyword evidence="2" id="KW-1003">Cell membrane</keyword>
<feature type="transmembrane region" description="Helical" evidence="6">
    <location>
        <begin position="399"/>
        <end position="417"/>
    </location>
</feature>
<evidence type="ECO:0000256" key="4">
    <source>
        <dbReference type="ARBA" id="ARBA00022989"/>
    </source>
</evidence>
<feature type="transmembrane region" description="Helical" evidence="6">
    <location>
        <begin position="370"/>
        <end position="393"/>
    </location>
</feature>
<feature type="transmembrane region" description="Helical" evidence="6">
    <location>
        <begin position="182"/>
        <end position="200"/>
    </location>
</feature>
<dbReference type="CDD" id="cd13125">
    <property type="entry name" value="MATE_like_10"/>
    <property type="match status" value="1"/>
</dbReference>
<dbReference type="Pfam" id="PF13440">
    <property type="entry name" value="Polysacc_synt_3"/>
    <property type="match status" value="1"/>
</dbReference>
<feature type="transmembrane region" description="Helical" evidence="6">
    <location>
        <begin position="46"/>
        <end position="70"/>
    </location>
</feature>
<evidence type="ECO:0000256" key="1">
    <source>
        <dbReference type="ARBA" id="ARBA00004651"/>
    </source>
</evidence>
<evidence type="ECO:0000256" key="5">
    <source>
        <dbReference type="ARBA" id="ARBA00023136"/>
    </source>
</evidence>
<gene>
    <name evidence="7" type="ORF">VXS00_04300</name>
</gene>
<organism evidence="7 8">
    <name type="scientific">Photobacterium piscicola</name>
    <dbReference type="NCBI Taxonomy" id="1378299"/>
    <lineage>
        <taxon>Bacteria</taxon>
        <taxon>Pseudomonadati</taxon>
        <taxon>Pseudomonadota</taxon>
        <taxon>Gammaproteobacteria</taxon>
        <taxon>Vibrionales</taxon>
        <taxon>Vibrionaceae</taxon>
        <taxon>Photobacterium</taxon>
    </lineage>
</organism>
<feature type="transmembrane region" description="Helical" evidence="6">
    <location>
        <begin position="220"/>
        <end position="238"/>
    </location>
</feature>
<feature type="transmembrane region" description="Helical" evidence="6">
    <location>
        <begin position="305"/>
        <end position="330"/>
    </location>
</feature>
<dbReference type="PANTHER" id="PTHR30250:SF11">
    <property type="entry name" value="O-ANTIGEN TRANSPORTER-RELATED"/>
    <property type="match status" value="1"/>
</dbReference>
<feature type="transmembrane region" description="Helical" evidence="6">
    <location>
        <begin position="16"/>
        <end position="40"/>
    </location>
</feature>
<evidence type="ECO:0000313" key="8">
    <source>
        <dbReference type="Proteomes" id="UP001339429"/>
    </source>
</evidence>
<keyword evidence="5 6" id="KW-0472">Membrane</keyword>
<proteinExistence type="predicted"/>
<dbReference type="Proteomes" id="UP001339429">
    <property type="component" value="Unassembled WGS sequence"/>
</dbReference>
<feature type="transmembrane region" description="Helical" evidence="6">
    <location>
        <begin position="158"/>
        <end position="176"/>
    </location>
</feature>
<dbReference type="PANTHER" id="PTHR30250">
    <property type="entry name" value="PST FAMILY PREDICTED COLANIC ACID TRANSPORTER"/>
    <property type="match status" value="1"/>
</dbReference>
<comment type="subcellular location">
    <subcellularLocation>
        <location evidence="1">Cell membrane</location>
        <topology evidence="1">Multi-pass membrane protein</topology>
    </subcellularLocation>
</comment>
<keyword evidence="8" id="KW-1185">Reference proteome</keyword>
<name>A0ABU6LFG2_9GAMM</name>
<reference evidence="7 8" key="1">
    <citation type="submission" date="2024-01" db="EMBL/GenBank/DDBJ databases">
        <title>Active colonisers of the gastrointestinal tract of Atlantic salmon farmed in a warm water region.</title>
        <authorList>
            <person name="Bowman J.P."/>
        </authorList>
    </citation>
    <scope>NUCLEOTIDE SEQUENCE [LARGE SCALE GENOMIC DNA]</scope>
    <source>
        <strain evidence="7 8">S4MW1</strain>
    </source>
</reference>
<feature type="transmembrane region" description="Helical" evidence="6">
    <location>
        <begin position="91"/>
        <end position="111"/>
    </location>
</feature>
<dbReference type="InterPro" id="IPR050833">
    <property type="entry name" value="Poly_Biosynth_Transport"/>
</dbReference>
<feature type="transmembrane region" description="Helical" evidence="6">
    <location>
        <begin position="258"/>
        <end position="284"/>
    </location>
</feature>
<feature type="transmembrane region" description="Helical" evidence="6">
    <location>
        <begin position="438"/>
        <end position="464"/>
    </location>
</feature>
<dbReference type="InterPro" id="IPR044550">
    <property type="entry name" value="WzxE"/>
</dbReference>
<keyword evidence="3 6" id="KW-0812">Transmembrane</keyword>
<dbReference type="EMBL" id="JAYXUD010000002">
    <property type="protein sequence ID" value="MEC6897859.1"/>
    <property type="molecule type" value="Genomic_DNA"/>
</dbReference>
<comment type="caution">
    <text evidence="7">The sequence shown here is derived from an EMBL/GenBank/DDBJ whole genome shotgun (WGS) entry which is preliminary data.</text>
</comment>
<feature type="transmembrane region" description="Helical" evidence="6">
    <location>
        <begin position="123"/>
        <end position="146"/>
    </location>
</feature>
<accession>A0ABU6LFG2</accession>
<evidence type="ECO:0000313" key="7">
    <source>
        <dbReference type="EMBL" id="MEC6897859.1"/>
    </source>
</evidence>
<sequence length="491" mass="54379">MSDQNSKKQILKSSSIIGGASVITIFIGLIKVKVLAVLLGPTGVGLMGMLLSLLGLGSTIFGLGLGTIGVRDIAINRDSPEKVNQVRKSLFLANIILGLLALILVILNRKYLSNWLFDNTDQQWAICFVGVAIFVSLIGGAQGAVLQGFRKINEQAKIKIIGAILSTIIGLGLIWWLGDEGIIGFVVSVPIIGCLLGFYYTRQLPKIRSVKLSWSQLWPLWKSMVTLGFVYMLSGFMGEGTKLLVREILNQELDLTSVGYFQAAWSISMTYIGFVLGAMAADYYPRLTETINNKKQAHELINQQTEIALVFAAPILFGMLSFTPVVIHLLYSSDFIPAIEILRWQVMGDILKIIAWPLGFIVLSLGKGKLFFVLEMSWNAVYLLLVYFGIHYFNIEITGYAFVASYLFYLIITYISVAKIFDFKWDKKSKQLIIKIPLIACVLLVLSYVNIWLCMVLGAISIIISALSALKVLDEIGVNNNIIKNILKVGR</sequence>
<evidence type="ECO:0000256" key="3">
    <source>
        <dbReference type="ARBA" id="ARBA00022692"/>
    </source>
</evidence>
<protein>
    <submittedName>
        <fullName evidence="7">O-antigen translocase</fullName>
    </submittedName>
</protein>
<keyword evidence="4 6" id="KW-1133">Transmembrane helix</keyword>
<evidence type="ECO:0000256" key="6">
    <source>
        <dbReference type="SAM" id="Phobius"/>
    </source>
</evidence>
<feature type="transmembrane region" description="Helical" evidence="6">
    <location>
        <begin position="342"/>
        <end position="363"/>
    </location>
</feature>
<dbReference type="RefSeq" id="WP_327779384.1">
    <property type="nucleotide sequence ID" value="NZ_JAYXUD010000002.1"/>
</dbReference>